<organism evidence="1 2">
    <name type="scientific">Actinidia rufa</name>
    <dbReference type="NCBI Taxonomy" id="165716"/>
    <lineage>
        <taxon>Eukaryota</taxon>
        <taxon>Viridiplantae</taxon>
        <taxon>Streptophyta</taxon>
        <taxon>Embryophyta</taxon>
        <taxon>Tracheophyta</taxon>
        <taxon>Spermatophyta</taxon>
        <taxon>Magnoliopsida</taxon>
        <taxon>eudicotyledons</taxon>
        <taxon>Gunneridae</taxon>
        <taxon>Pentapetalae</taxon>
        <taxon>asterids</taxon>
        <taxon>Ericales</taxon>
        <taxon>Actinidiaceae</taxon>
        <taxon>Actinidia</taxon>
    </lineage>
</organism>
<gene>
    <name evidence="1" type="ORF">Acr_09g0007980</name>
</gene>
<evidence type="ECO:0000313" key="1">
    <source>
        <dbReference type="EMBL" id="GFY94352.1"/>
    </source>
</evidence>
<dbReference type="AlphaFoldDB" id="A0A7J0F6L1"/>
<proteinExistence type="predicted"/>
<keyword evidence="2" id="KW-1185">Reference proteome</keyword>
<protein>
    <submittedName>
        <fullName evidence="1">Uncharacterized protein</fullName>
    </submittedName>
</protein>
<evidence type="ECO:0000313" key="2">
    <source>
        <dbReference type="Proteomes" id="UP000585474"/>
    </source>
</evidence>
<name>A0A7J0F6L1_9ERIC</name>
<accession>A0A7J0F6L1</accession>
<dbReference type="EMBL" id="BJWL01000009">
    <property type="protein sequence ID" value="GFY94352.1"/>
    <property type="molecule type" value="Genomic_DNA"/>
</dbReference>
<dbReference type="Proteomes" id="UP000585474">
    <property type="component" value="Unassembled WGS sequence"/>
</dbReference>
<sequence length="72" mass="7572">MECDKTHILIILHKDEGDGGSNSSGDGDEVVDDELFGAEIGCNGGSVEEVGGDDFVNSGSEAELCVESRRRL</sequence>
<reference evidence="1 2" key="1">
    <citation type="submission" date="2019-07" db="EMBL/GenBank/DDBJ databases">
        <title>De Novo Assembly of kiwifruit Actinidia rufa.</title>
        <authorList>
            <person name="Sugita-Konishi S."/>
            <person name="Sato K."/>
            <person name="Mori E."/>
            <person name="Abe Y."/>
            <person name="Kisaki G."/>
            <person name="Hamano K."/>
            <person name="Suezawa K."/>
            <person name="Otani M."/>
            <person name="Fukuda T."/>
            <person name="Manabe T."/>
            <person name="Gomi K."/>
            <person name="Tabuchi M."/>
            <person name="Akimitsu K."/>
            <person name="Kataoka I."/>
        </authorList>
    </citation>
    <scope>NUCLEOTIDE SEQUENCE [LARGE SCALE GENOMIC DNA]</scope>
    <source>
        <strain evidence="2">cv. Fuchu</strain>
    </source>
</reference>
<comment type="caution">
    <text evidence="1">The sequence shown here is derived from an EMBL/GenBank/DDBJ whole genome shotgun (WGS) entry which is preliminary data.</text>
</comment>